<gene>
    <name evidence="2" type="ORF">E9934_12565</name>
</gene>
<dbReference type="Pfam" id="PF26571">
    <property type="entry name" value="VldE"/>
    <property type="match status" value="1"/>
</dbReference>
<dbReference type="AlphaFoldDB" id="A0A4S8N8X6"/>
<dbReference type="EMBL" id="STGW01000007">
    <property type="protein sequence ID" value="THV12171.1"/>
    <property type="molecule type" value="Genomic_DNA"/>
</dbReference>
<dbReference type="Proteomes" id="UP000307087">
    <property type="component" value="Unassembled WGS sequence"/>
</dbReference>
<evidence type="ECO:0000313" key="3">
    <source>
        <dbReference type="Proteomes" id="UP000307087"/>
    </source>
</evidence>
<dbReference type="RefSeq" id="WP_136563223.1">
    <property type="nucleotide sequence ID" value="NZ_BAABLS010000004.1"/>
</dbReference>
<accession>A0A4S8N8X6</accession>
<comment type="caution">
    <text evidence="2">The sequence shown here is derived from an EMBL/GenBank/DDBJ whole genome shotgun (WGS) entry which is preliminary data.</text>
</comment>
<sequence length="199" mass="22108">MSHRRRASTARPALLLVIVLVGALGWPTSPAGAAVAGPVPELEPYASYQPQTGCSPRPKPGTVVLARWTVRTFGGRLGSISRACGPGTSEHKEGRAFDWGVNVRSRADRLRVRRFLETIFAPDAAGNRHVRARRMGIMYVIWADRMWSAWDGFRPEPYLSSSCPTVRRCSPTLRHRDHVHVSITRPAARGLTSWFADRL</sequence>
<name>A0A4S8N8X6_9ACTN</name>
<organism evidence="2 3">
    <name type="scientific">Nocardioides caeni</name>
    <dbReference type="NCBI Taxonomy" id="574700"/>
    <lineage>
        <taxon>Bacteria</taxon>
        <taxon>Bacillati</taxon>
        <taxon>Actinomycetota</taxon>
        <taxon>Actinomycetes</taxon>
        <taxon>Propionibacteriales</taxon>
        <taxon>Nocardioidaceae</taxon>
        <taxon>Nocardioides</taxon>
    </lineage>
</organism>
<dbReference type="OrthoDB" id="5181100at2"/>
<dbReference type="InterPro" id="IPR058593">
    <property type="entry name" value="ARB_07466-like_C"/>
</dbReference>
<keyword evidence="3" id="KW-1185">Reference proteome</keyword>
<reference evidence="2 3" key="1">
    <citation type="journal article" date="2009" name="Int. J. Syst. Evol. Microbiol.">
        <title>Nocardioides caeni sp. nov., isolated from wastewater.</title>
        <authorList>
            <person name="Yoon J.H."/>
            <person name="Kang S.J."/>
            <person name="Park S."/>
            <person name="Kim W."/>
            <person name="Oh T.K."/>
        </authorList>
    </citation>
    <scope>NUCLEOTIDE SEQUENCE [LARGE SCALE GENOMIC DNA]</scope>
    <source>
        <strain evidence="2 3">DSM 23134</strain>
    </source>
</reference>
<protein>
    <recommendedName>
        <fullName evidence="1">ARB-07466-like C-terminal domain-containing protein</fullName>
    </recommendedName>
</protein>
<evidence type="ECO:0000313" key="2">
    <source>
        <dbReference type="EMBL" id="THV12171.1"/>
    </source>
</evidence>
<proteinExistence type="predicted"/>
<feature type="domain" description="ARB-07466-like C-terminal" evidence="1">
    <location>
        <begin position="57"/>
        <end position="155"/>
    </location>
</feature>
<evidence type="ECO:0000259" key="1">
    <source>
        <dbReference type="Pfam" id="PF26571"/>
    </source>
</evidence>